<keyword evidence="1" id="KW-0812">Transmembrane</keyword>
<name>A0A7G9SN41_9GAMM</name>
<dbReference type="PANTHER" id="PTHR23028:SF53">
    <property type="entry name" value="ACYL_TRANSF_3 DOMAIN-CONTAINING PROTEIN"/>
    <property type="match status" value="1"/>
</dbReference>
<feature type="domain" description="Acyltransferase 3" evidence="2">
    <location>
        <begin position="26"/>
        <end position="393"/>
    </location>
</feature>
<evidence type="ECO:0000313" key="4">
    <source>
        <dbReference type="Proteomes" id="UP000515804"/>
    </source>
</evidence>
<dbReference type="GO" id="GO:0016020">
    <property type="term" value="C:membrane"/>
    <property type="evidence" value="ECO:0007669"/>
    <property type="project" value="TreeGrafter"/>
</dbReference>
<proteinExistence type="predicted"/>
<dbReference type="RefSeq" id="WP_187551789.1">
    <property type="nucleotide sequence ID" value="NZ_BMZL01000002.1"/>
</dbReference>
<dbReference type="GO" id="GO:0009103">
    <property type="term" value="P:lipopolysaccharide biosynthetic process"/>
    <property type="evidence" value="ECO:0007669"/>
    <property type="project" value="TreeGrafter"/>
</dbReference>
<evidence type="ECO:0000259" key="2">
    <source>
        <dbReference type="Pfam" id="PF01757"/>
    </source>
</evidence>
<feature type="transmembrane region" description="Helical" evidence="1">
    <location>
        <begin position="379"/>
        <end position="396"/>
    </location>
</feature>
<sequence length="420" mass="46733">MAVIVGTASLASLPVTGTESPPRLFSLDVLRGLAIALVMIRHFPPSDLHLPGMFEVVVQWVMSIGHVGVDLFFVLSGFLISRLIYTEYDRTGGFDAVRFWLRRGFKIWPAYFAAYGGMTALRVLWEFWRGEGARAGELLDAAACNAVFLQNYLACERWSHSWSLAVEEHFYTVFAVLAGVLTWWAARKQLTGARAFKTVAWACVLAGVAALLMRFYVVSPEYTHTTASIAYYRSHLRMDSLCYGVLLGYCVHYRIGGSLVPRIRWPFGFVALVAGLAWPTLWTKGESFWFESIGFTLIYLSFGFLVLGAAQRPDFGLAAPRVPRAMLRGVAWLGVYSYTIYLAHAILFGIPGVETLRQAVLGVSLPTFGAGFSLWLDRFAYLAASIGLGVALSHVIERPFLRLRARLLPSRRRDFGLSVA</sequence>
<dbReference type="KEGG" id="tcn:H9L16_11345"/>
<accession>A0A7G9SN41</accession>
<keyword evidence="3" id="KW-0012">Acyltransferase</keyword>
<evidence type="ECO:0000313" key="3">
    <source>
        <dbReference type="EMBL" id="QNN69266.1"/>
    </source>
</evidence>
<protein>
    <submittedName>
        <fullName evidence="3">Acyltransferase</fullName>
    </submittedName>
</protein>
<feature type="transmembrane region" description="Helical" evidence="1">
    <location>
        <begin position="105"/>
        <end position="125"/>
    </location>
</feature>
<evidence type="ECO:0000256" key="1">
    <source>
        <dbReference type="SAM" id="Phobius"/>
    </source>
</evidence>
<feature type="transmembrane region" description="Helical" evidence="1">
    <location>
        <begin position="198"/>
        <end position="217"/>
    </location>
</feature>
<keyword evidence="1" id="KW-1133">Transmembrane helix</keyword>
<keyword evidence="1" id="KW-0472">Membrane</keyword>
<dbReference type="PANTHER" id="PTHR23028">
    <property type="entry name" value="ACETYLTRANSFERASE"/>
    <property type="match status" value="1"/>
</dbReference>
<feature type="transmembrane region" description="Helical" evidence="1">
    <location>
        <begin position="330"/>
        <end position="350"/>
    </location>
</feature>
<dbReference type="Pfam" id="PF01757">
    <property type="entry name" value="Acyl_transf_3"/>
    <property type="match status" value="1"/>
</dbReference>
<feature type="transmembrane region" description="Helical" evidence="1">
    <location>
        <begin position="169"/>
        <end position="186"/>
    </location>
</feature>
<feature type="transmembrane region" description="Helical" evidence="1">
    <location>
        <begin position="263"/>
        <end position="282"/>
    </location>
</feature>
<keyword evidence="3" id="KW-0808">Transferase</keyword>
<keyword evidence="4" id="KW-1185">Reference proteome</keyword>
<dbReference type="GO" id="GO:0016747">
    <property type="term" value="F:acyltransferase activity, transferring groups other than amino-acyl groups"/>
    <property type="evidence" value="ECO:0007669"/>
    <property type="project" value="InterPro"/>
</dbReference>
<dbReference type="EMBL" id="CP060719">
    <property type="protein sequence ID" value="QNN69266.1"/>
    <property type="molecule type" value="Genomic_DNA"/>
</dbReference>
<dbReference type="AlphaFoldDB" id="A0A7G9SN41"/>
<feature type="transmembrane region" description="Helical" evidence="1">
    <location>
        <begin position="288"/>
        <end position="310"/>
    </location>
</feature>
<dbReference type="InterPro" id="IPR050879">
    <property type="entry name" value="Acyltransferase_3"/>
</dbReference>
<dbReference type="InterPro" id="IPR002656">
    <property type="entry name" value="Acyl_transf_3_dom"/>
</dbReference>
<reference evidence="3 4" key="1">
    <citation type="submission" date="2020-08" db="EMBL/GenBank/DDBJ databases">
        <title>Genome sequence of Thermomonas carbonis KCTC 42013T.</title>
        <authorList>
            <person name="Hyun D.-W."/>
            <person name="Bae J.-W."/>
        </authorList>
    </citation>
    <scope>NUCLEOTIDE SEQUENCE [LARGE SCALE GENOMIC DNA]</scope>
    <source>
        <strain evidence="3 4">KCTC 42013</strain>
    </source>
</reference>
<feature type="transmembrane region" description="Helical" evidence="1">
    <location>
        <begin position="60"/>
        <end position="85"/>
    </location>
</feature>
<dbReference type="Proteomes" id="UP000515804">
    <property type="component" value="Chromosome"/>
</dbReference>
<organism evidence="3 4">
    <name type="scientific">Thermomonas carbonis</name>
    <dbReference type="NCBI Taxonomy" id="1463158"/>
    <lineage>
        <taxon>Bacteria</taxon>
        <taxon>Pseudomonadati</taxon>
        <taxon>Pseudomonadota</taxon>
        <taxon>Gammaproteobacteria</taxon>
        <taxon>Lysobacterales</taxon>
        <taxon>Lysobacteraceae</taxon>
        <taxon>Thermomonas</taxon>
    </lineage>
</organism>
<gene>
    <name evidence="3" type="ORF">H9L16_11345</name>
</gene>